<dbReference type="PANTHER" id="PTHR37820">
    <property type="entry name" value="CELL DIVISION PROTEIN DIVIB"/>
    <property type="match status" value="1"/>
</dbReference>
<evidence type="ECO:0000256" key="3">
    <source>
        <dbReference type="ARBA" id="ARBA00022618"/>
    </source>
</evidence>
<dbReference type="Proteomes" id="UP000243342">
    <property type="component" value="Unassembled WGS sequence"/>
</dbReference>
<evidence type="ECO:0000256" key="7">
    <source>
        <dbReference type="ARBA" id="ARBA00023306"/>
    </source>
</evidence>
<evidence type="ECO:0000256" key="2">
    <source>
        <dbReference type="ARBA" id="ARBA00022475"/>
    </source>
</evidence>
<keyword evidence="2" id="KW-1003">Cell membrane</keyword>
<dbReference type="GO" id="GO:0051301">
    <property type="term" value="P:cell division"/>
    <property type="evidence" value="ECO:0007669"/>
    <property type="project" value="UniProtKB-KW"/>
</dbReference>
<evidence type="ECO:0000256" key="1">
    <source>
        <dbReference type="ARBA" id="ARBA00004370"/>
    </source>
</evidence>
<dbReference type="InterPro" id="IPR050487">
    <property type="entry name" value="FtsQ_DivIB"/>
</dbReference>
<dbReference type="OrthoDB" id="9790760at2"/>
<accession>A0A1J7C9F3</accession>
<dbReference type="Gene3D" id="3.10.20.310">
    <property type="entry name" value="membrane protein fhac"/>
    <property type="match status" value="1"/>
</dbReference>
<keyword evidence="7" id="KW-0131">Cell cycle</keyword>
<keyword evidence="4" id="KW-0812">Transmembrane</keyword>
<evidence type="ECO:0000313" key="11">
    <source>
        <dbReference type="Proteomes" id="UP000243342"/>
    </source>
</evidence>
<reference evidence="10 11" key="1">
    <citation type="submission" date="2016-10" db="EMBL/GenBank/DDBJ databases">
        <title>Genome sequence of Streptomyces gilvigriseus MUSC 26.</title>
        <authorList>
            <person name="Lee L.-H."/>
            <person name="Ser H.-L."/>
        </authorList>
    </citation>
    <scope>NUCLEOTIDE SEQUENCE [LARGE SCALE GENOMIC DNA]</scope>
    <source>
        <strain evidence="10 11">MUSC 26</strain>
    </source>
</reference>
<proteinExistence type="predicted"/>
<gene>
    <name evidence="10" type="ORF">BIV57_07210</name>
</gene>
<feature type="region of interest" description="Disordered" evidence="8">
    <location>
        <begin position="1"/>
        <end position="33"/>
    </location>
</feature>
<dbReference type="GO" id="GO:0005886">
    <property type="term" value="C:plasma membrane"/>
    <property type="evidence" value="ECO:0007669"/>
    <property type="project" value="TreeGrafter"/>
</dbReference>
<keyword evidence="11" id="KW-1185">Reference proteome</keyword>
<comment type="caution">
    <text evidence="10">The sequence shown here is derived from an EMBL/GenBank/DDBJ whole genome shotgun (WGS) entry which is preliminary data.</text>
</comment>
<keyword evidence="3" id="KW-0132">Cell division</keyword>
<evidence type="ECO:0000256" key="5">
    <source>
        <dbReference type="ARBA" id="ARBA00022989"/>
    </source>
</evidence>
<protein>
    <recommendedName>
        <fullName evidence="9">POTRA domain-containing protein</fullName>
    </recommendedName>
</protein>
<evidence type="ECO:0000256" key="8">
    <source>
        <dbReference type="SAM" id="MobiDB-lite"/>
    </source>
</evidence>
<evidence type="ECO:0000256" key="4">
    <source>
        <dbReference type="ARBA" id="ARBA00022692"/>
    </source>
</evidence>
<keyword evidence="5" id="KW-1133">Transmembrane helix</keyword>
<evidence type="ECO:0000259" key="9">
    <source>
        <dbReference type="PROSITE" id="PS51779"/>
    </source>
</evidence>
<feature type="compositionally biased region" description="Basic residues" evidence="8">
    <location>
        <begin position="20"/>
        <end position="33"/>
    </location>
</feature>
<name>A0A1J7C9F3_9ACTN</name>
<dbReference type="Pfam" id="PF08478">
    <property type="entry name" value="POTRA_1"/>
    <property type="match status" value="1"/>
</dbReference>
<comment type="subcellular location">
    <subcellularLocation>
        <location evidence="1">Membrane</location>
    </subcellularLocation>
</comment>
<dbReference type="STRING" id="1428644.BIV57_07210"/>
<dbReference type="RefSeq" id="WP_071655864.1">
    <property type="nucleotide sequence ID" value="NZ_MLCF01000028.1"/>
</dbReference>
<evidence type="ECO:0000313" key="10">
    <source>
        <dbReference type="EMBL" id="OIV38160.1"/>
    </source>
</evidence>
<feature type="domain" description="POTRA" evidence="9">
    <location>
        <begin position="69"/>
        <end position="144"/>
    </location>
</feature>
<dbReference type="InterPro" id="IPR013685">
    <property type="entry name" value="POTRA_FtsQ_type"/>
</dbReference>
<dbReference type="PROSITE" id="PS51779">
    <property type="entry name" value="POTRA"/>
    <property type="match status" value="1"/>
</dbReference>
<keyword evidence="6" id="KW-0472">Membrane</keyword>
<dbReference type="InterPro" id="IPR034746">
    <property type="entry name" value="POTRA"/>
</dbReference>
<dbReference type="AlphaFoldDB" id="A0A1J7C9F3"/>
<sequence length="285" mass="30628">MGTGTRPRAGREREQTKKPPPPRKRGRTRTRPRLRLTRRARLGLLVITLLALLAGAGGVIAYATPLLDFRVLHIGLDAAPQAARGDHRLTKTQIMRAAAVPDGIQLARVDTSAVRERIAVLPRVASVTVTRDWPHTLAISVTERRAVAVLRDADPTVGYDEIDAAGDKFDTTVTRPSGVPQIRMDSGRNVSASYSAAFPRSELLRGAVRVARDLPAAARSRAAWVQVDSYDDITVRLSGKSGNSVVRWGSPERGSQKAAALQALLKKDDSAAVYDVSAPGDPALG</sequence>
<dbReference type="PANTHER" id="PTHR37820:SF1">
    <property type="entry name" value="CELL DIVISION PROTEIN FTSQ"/>
    <property type="match status" value="1"/>
</dbReference>
<evidence type="ECO:0000256" key="6">
    <source>
        <dbReference type="ARBA" id="ARBA00023136"/>
    </source>
</evidence>
<dbReference type="EMBL" id="MLCF01000028">
    <property type="protein sequence ID" value="OIV38160.1"/>
    <property type="molecule type" value="Genomic_DNA"/>
</dbReference>
<organism evidence="10 11">
    <name type="scientific">Mangrovactinospora gilvigrisea</name>
    <dbReference type="NCBI Taxonomy" id="1428644"/>
    <lineage>
        <taxon>Bacteria</taxon>
        <taxon>Bacillati</taxon>
        <taxon>Actinomycetota</taxon>
        <taxon>Actinomycetes</taxon>
        <taxon>Kitasatosporales</taxon>
        <taxon>Streptomycetaceae</taxon>
        <taxon>Mangrovactinospora</taxon>
    </lineage>
</organism>